<organism evidence="2 3">
    <name type="scientific">Saccharothrix texasensis</name>
    <dbReference type="NCBI Taxonomy" id="103734"/>
    <lineage>
        <taxon>Bacteria</taxon>
        <taxon>Bacillati</taxon>
        <taxon>Actinomycetota</taxon>
        <taxon>Actinomycetes</taxon>
        <taxon>Pseudonocardiales</taxon>
        <taxon>Pseudonocardiaceae</taxon>
        <taxon>Saccharothrix</taxon>
    </lineage>
</organism>
<sequence>MPRTPTCRRRSGKAVDLRERKGLDNGHFSAAMRDIPATATPPARCSAPGTTTRSRRAGLTAGSLAHHRCDDSYGDLSAHTRAATLRFSSTDCRATTIDPAVFWRDVLEAFILLGNFGGTSRHEGERFGGAV</sequence>
<keyword evidence="3" id="KW-1185">Reference proteome</keyword>
<dbReference type="Proteomes" id="UP000268727">
    <property type="component" value="Unassembled WGS sequence"/>
</dbReference>
<evidence type="ECO:0000313" key="3">
    <source>
        <dbReference type="Proteomes" id="UP000268727"/>
    </source>
</evidence>
<accession>A0A3N1GXL2</accession>
<gene>
    <name evidence="2" type="ORF">EDD40_0217</name>
</gene>
<protein>
    <submittedName>
        <fullName evidence="2">Uncharacterized protein</fullName>
    </submittedName>
</protein>
<dbReference type="AlphaFoldDB" id="A0A3N1GXL2"/>
<name>A0A3N1GXL2_9PSEU</name>
<dbReference type="RefSeq" id="WP_148088645.1">
    <property type="nucleotide sequence ID" value="NZ_RJKM01000001.1"/>
</dbReference>
<proteinExistence type="predicted"/>
<evidence type="ECO:0000256" key="1">
    <source>
        <dbReference type="SAM" id="MobiDB-lite"/>
    </source>
</evidence>
<comment type="caution">
    <text evidence="2">The sequence shown here is derived from an EMBL/GenBank/DDBJ whole genome shotgun (WGS) entry which is preliminary data.</text>
</comment>
<reference evidence="2 3" key="1">
    <citation type="submission" date="2018-11" db="EMBL/GenBank/DDBJ databases">
        <title>Sequencing the genomes of 1000 actinobacteria strains.</title>
        <authorList>
            <person name="Klenk H.-P."/>
        </authorList>
    </citation>
    <scope>NUCLEOTIDE SEQUENCE [LARGE SCALE GENOMIC DNA]</scope>
    <source>
        <strain evidence="2 3">DSM 44231</strain>
    </source>
</reference>
<dbReference type="EMBL" id="RJKM01000001">
    <property type="protein sequence ID" value="ROP35004.1"/>
    <property type="molecule type" value="Genomic_DNA"/>
</dbReference>
<feature type="region of interest" description="Disordered" evidence="1">
    <location>
        <begin position="26"/>
        <end position="59"/>
    </location>
</feature>
<dbReference type="OrthoDB" id="4001768at2"/>
<evidence type="ECO:0000313" key="2">
    <source>
        <dbReference type="EMBL" id="ROP35004.1"/>
    </source>
</evidence>